<proteinExistence type="predicted"/>
<evidence type="ECO:0000256" key="1">
    <source>
        <dbReference type="SAM" id="MobiDB-lite"/>
    </source>
</evidence>
<accession>A0A2H1K389</accession>
<dbReference type="EMBL" id="FXZB01000023">
    <property type="protein sequence ID" value="SMX94225.1"/>
    <property type="molecule type" value="Genomic_DNA"/>
</dbReference>
<keyword evidence="2" id="KW-0472">Membrane</keyword>
<keyword evidence="2" id="KW-1133">Transmembrane helix</keyword>
<keyword evidence="4" id="KW-1185">Reference proteome</keyword>
<feature type="transmembrane region" description="Helical" evidence="2">
    <location>
        <begin position="24"/>
        <end position="49"/>
    </location>
</feature>
<gene>
    <name evidence="3" type="ORF">BAUR9175_03083</name>
</gene>
<name>A0A2H1K389_BREAU</name>
<dbReference type="AlphaFoldDB" id="A0A2H1K389"/>
<evidence type="ECO:0000313" key="4">
    <source>
        <dbReference type="Proteomes" id="UP000234525"/>
    </source>
</evidence>
<comment type="caution">
    <text evidence="3">The sequence shown here is derived from an EMBL/GenBank/DDBJ whole genome shotgun (WGS) entry which is preliminary data.</text>
</comment>
<evidence type="ECO:0000256" key="2">
    <source>
        <dbReference type="SAM" id="Phobius"/>
    </source>
</evidence>
<sequence length="104" mass="11473">MWIEWPPANGFDVFGSLFNTGGPAWILVGLGVLATVVLSAMIMTIVLVARDRGRAFQRQVDAEIERRERRRGEGSSVGRHCTLSTSSEWGSSTPTGWKVNTHDQ</sequence>
<keyword evidence="2" id="KW-0812">Transmembrane</keyword>
<dbReference type="Proteomes" id="UP000234525">
    <property type="component" value="Unassembled WGS sequence"/>
</dbReference>
<organism evidence="3 4">
    <name type="scientific">Brevibacterium aurantiacum</name>
    <dbReference type="NCBI Taxonomy" id="273384"/>
    <lineage>
        <taxon>Bacteria</taxon>
        <taxon>Bacillati</taxon>
        <taxon>Actinomycetota</taxon>
        <taxon>Actinomycetes</taxon>
        <taxon>Micrococcales</taxon>
        <taxon>Brevibacteriaceae</taxon>
        <taxon>Brevibacterium</taxon>
    </lineage>
</organism>
<reference evidence="3" key="1">
    <citation type="submission" date="2017-03" db="EMBL/GenBank/DDBJ databases">
        <authorList>
            <person name="Monnet C."/>
        </authorList>
    </citation>
    <scope>NUCLEOTIDE SEQUENCE [LARGE SCALE GENOMIC DNA]</scope>
    <source>
        <strain evidence="3">ATCC 9175</strain>
    </source>
</reference>
<evidence type="ECO:0000313" key="3">
    <source>
        <dbReference type="EMBL" id="SMX94225.1"/>
    </source>
</evidence>
<feature type="compositionally biased region" description="Polar residues" evidence="1">
    <location>
        <begin position="82"/>
        <end position="95"/>
    </location>
</feature>
<feature type="region of interest" description="Disordered" evidence="1">
    <location>
        <begin position="65"/>
        <end position="104"/>
    </location>
</feature>
<protein>
    <submittedName>
        <fullName evidence="3">Uncharacterized protein</fullName>
    </submittedName>
</protein>